<evidence type="ECO:0000256" key="9">
    <source>
        <dbReference type="ARBA" id="ARBA00023004"/>
    </source>
</evidence>
<keyword evidence="3" id="KW-1003">Cell membrane</keyword>
<keyword evidence="10 14" id="KW-0503">Monooxygenase</keyword>
<feature type="transmembrane region" description="Helical" evidence="12">
    <location>
        <begin position="37"/>
        <end position="68"/>
    </location>
</feature>
<keyword evidence="15" id="KW-1185">Reference proteome</keyword>
<dbReference type="Pfam" id="PF00487">
    <property type="entry name" value="FA_desaturase"/>
    <property type="match status" value="1"/>
</dbReference>
<dbReference type="RefSeq" id="WP_245860948.1">
    <property type="nucleotide sequence ID" value="NZ_OBMT01000007.1"/>
</dbReference>
<keyword evidence="7 12" id="KW-1133">Transmembrane helix</keyword>
<protein>
    <submittedName>
        <fullName evidence="14">Alkane 1-monooxygenase</fullName>
    </submittedName>
</protein>
<dbReference type="InterPro" id="IPR033885">
    <property type="entry name" value="AlkB/XylM"/>
</dbReference>
<evidence type="ECO:0000256" key="8">
    <source>
        <dbReference type="ARBA" id="ARBA00023002"/>
    </source>
</evidence>
<evidence type="ECO:0000256" key="3">
    <source>
        <dbReference type="ARBA" id="ARBA00022475"/>
    </source>
</evidence>
<evidence type="ECO:0000256" key="7">
    <source>
        <dbReference type="ARBA" id="ARBA00022989"/>
    </source>
</evidence>
<dbReference type="GO" id="GO:0005886">
    <property type="term" value="C:plasma membrane"/>
    <property type="evidence" value="ECO:0007669"/>
    <property type="project" value="UniProtKB-SubCell"/>
</dbReference>
<dbReference type="EMBL" id="OBMT01000007">
    <property type="protein sequence ID" value="SOC08813.1"/>
    <property type="molecule type" value="Genomic_DNA"/>
</dbReference>
<organism evidence="14 15">
    <name type="scientific">Rhodobacter maris</name>
    <dbReference type="NCBI Taxonomy" id="446682"/>
    <lineage>
        <taxon>Bacteria</taxon>
        <taxon>Pseudomonadati</taxon>
        <taxon>Pseudomonadota</taxon>
        <taxon>Alphaproteobacteria</taxon>
        <taxon>Rhodobacterales</taxon>
        <taxon>Rhodobacter group</taxon>
        <taxon>Rhodobacter</taxon>
    </lineage>
</organism>
<accession>A0A285SRR4</accession>
<evidence type="ECO:0000256" key="4">
    <source>
        <dbReference type="ARBA" id="ARBA00022519"/>
    </source>
</evidence>
<dbReference type="InterPro" id="IPR005804">
    <property type="entry name" value="FA_desaturase_dom"/>
</dbReference>
<evidence type="ECO:0000256" key="6">
    <source>
        <dbReference type="ARBA" id="ARBA00022723"/>
    </source>
</evidence>
<keyword evidence="9" id="KW-0408">Iron</keyword>
<feature type="transmembrane region" description="Helical" evidence="12">
    <location>
        <begin position="99"/>
        <end position="121"/>
    </location>
</feature>
<evidence type="ECO:0000256" key="11">
    <source>
        <dbReference type="ARBA" id="ARBA00023136"/>
    </source>
</evidence>
<dbReference type="AlphaFoldDB" id="A0A285SRR4"/>
<evidence type="ECO:0000256" key="12">
    <source>
        <dbReference type="SAM" id="Phobius"/>
    </source>
</evidence>
<sequence length="399" mass="43104">MTEKPTDKPTELPFATFVDALKGLRRLGREVPGVDSFALMTFVPVVLILFSALFGGLWAVLALAWMLIGIDLVDRRLPGPSPDAPEGAEFPAADTLSKALAITHFVLLVIVVGAIAGFAGTGIVSRILLLVAAGLWFGQVSHANAHELIHRPERGLFSLGKWVYVTLLFGHHVSAHRLVHHAAVATPQDPATATLGESFWSFAPRAWIGGFKAGLEIEKARAAQRKAALGPKPGLKARLAALNPYVLYLLGGSWCVIGAVLFFGWGGLFAYLALCGYAQLQILLSDYVQHYGLLRRQIAPGQYEPVSEAHSWDATETLSSLVMLNAPRHSDHHAHPTRPYPALRLGDIAAPGRPILPHSLRVMAALALVPSKWRAAMDERVLGLRKAEAAPRVEMAPET</sequence>
<dbReference type="GO" id="GO:0006629">
    <property type="term" value="P:lipid metabolic process"/>
    <property type="evidence" value="ECO:0007669"/>
    <property type="project" value="InterPro"/>
</dbReference>
<gene>
    <name evidence="14" type="ORF">SAMN05877831_10724</name>
</gene>
<dbReference type="GO" id="GO:0046872">
    <property type="term" value="F:metal ion binding"/>
    <property type="evidence" value="ECO:0007669"/>
    <property type="project" value="UniProtKB-KW"/>
</dbReference>
<evidence type="ECO:0000313" key="14">
    <source>
        <dbReference type="EMBL" id="SOC08813.1"/>
    </source>
</evidence>
<evidence type="ECO:0000313" key="15">
    <source>
        <dbReference type="Proteomes" id="UP000219111"/>
    </source>
</evidence>
<name>A0A285SRR4_9RHOB</name>
<keyword evidence="6" id="KW-0479">Metal-binding</keyword>
<feature type="transmembrane region" description="Helical" evidence="12">
    <location>
        <begin position="245"/>
        <end position="263"/>
    </location>
</feature>
<evidence type="ECO:0000256" key="10">
    <source>
        <dbReference type="ARBA" id="ARBA00023033"/>
    </source>
</evidence>
<dbReference type="PANTHER" id="PTHR38674:SF1">
    <property type="entry name" value="ALKANE 1-MONOOXYGENASE 1"/>
    <property type="match status" value="1"/>
</dbReference>
<keyword evidence="8" id="KW-0560">Oxidoreductase</keyword>
<proteinExistence type="inferred from homology"/>
<dbReference type="GO" id="GO:0004497">
    <property type="term" value="F:monooxygenase activity"/>
    <property type="evidence" value="ECO:0007669"/>
    <property type="project" value="UniProtKB-KW"/>
</dbReference>
<dbReference type="PANTHER" id="PTHR38674">
    <property type="entry name" value="ALKANE 1-MONOOXYGENASE 1"/>
    <property type="match status" value="1"/>
</dbReference>
<dbReference type="CDD" id="cd03512">
    <property type="entry name" value="Alkane-hydroxylase"/>
    <property type="match status" value="1"/>
</dbReference>
<feature type="domain" description="Fatty acid desaturase" evidence="13">
    <location>
        <begin position="128"/>
        <end position="344"/>
    </location>
</feature>
<reference evidence="15" key="1">
    <citation type="submission" date="2017-08" db="EMBL/GenBank/DDBJ databases">
        <authorList>
            <person name="Varghese N."/>
            <person name="Submissions S."/>
        </authorList>
    </citation>
    <scope>NUCLEOTIDE SEQUENCE [LARGE SCALE GENOMIC DNA]</scope>
    <source>
        <strain evidence="15">JA276</strain>
    </source>
</reference>
<dbReference type="Proteomes" id="UP000219111">
    <property type="component" value="Unassembled WGS sequence"/>
</dbReference>
<evidence type="ECO:0000256" key="1">
    <source>
        <dbReference type="ARBA" id="ARBA00004429"/>
    </source>
</evidence>
<keyword evidence="5 12" id="KW-0812">Transmembrane</keyword>
<keyword evidence="4" id="KW-0997">Cell inner membrane</keyword>
<evidence type="ECO:0000256" key="2">
    <source>
        <dbReference type="ARBA" id="ARBA00010823"/>
    </source>
</evidence>
<keyword evidence="11 12" id="KW-0472">Membrane</keyword>
<comment type="subcellular location">
    <subcellularLocation>
        <location evidence="1">Cell inner membrane</location>
        <topology evidence="1">Multi-pass membrane protein</topology>
    </subcellularLocation>
</comment>
<evidence type="ECO:0000256" key="5">
    <source>
        <dbReference type="ARBA" id="ARBA00022692"/>
    </source>
</evidence>
<comment type="similarity">
    <text evidence="2">Belongs to the fatty acid desaturase type 1 family. AlkB subfamily.</text>
</comment>
<evidence type="ECO:0000259" key="13">
    <source>
        <dbReference type="Pfam" id="PF00487"/>
    </source>
</evidence>